<keyword evidence="5 7" id="KW-0546">Nucleotide metabolism</keyword>
<evidence type="ECO:0000256" key="1">
    <source>
        <dbReference type="ARBA" id="ARBA00006581"/>
    </source>
</evidence>
<comment type="catalytic activity">
    <reaction evidence="6 7">
        <text>dUTP + H2O = dUMP + diphosphate + H(+)</text>
        <dbReference type="Rhea" id="RHEA:10248"/>
        <dbReference type="ChEBI" id="CHEBI:15377"/>
        <dbReference type="ChEBI" id="CHEBI:15378"/>
        <dbReference type="ChEBI" id="CHEBI:33019"/>
        <dbReference type="ChEBI" id="CHEBI:61555"/>
        <dbReference type="ChEBI" id="CHEBI:246422"/>
        <dbReference type="EC" id="3.6.1.23"/>
    </reaction>
</comment>
<sequence>MKIRVKRLPHAEGLPLPTYATKGSSGFDLLAAVDSPVVINPGEWALIPTGLVFEIPEGYEGQVRPRSGLALKHGITLLNSPGTIDSDYRGEVKVILINLGKEPFVVERGDRIAQMVIVPIVKVDLEESQDLQETERSDGGFGSTGIKPNA</sequence>
<gene>
    <name evidence="7" type="primary">dut</name>
    <name evidence="10" type="ORF">SAMN05444391_1405</name>
</gene>
<keyword evidence="11" id="KW-1185">Reference proteome</keyword>
<dbReference type="NCBIfam" id="TIGR00576">
    <property type="entry name" value="dut"/>
    <property type="match status" value="1"/>
</dbReference>
<dbReference type="GO" id="GO:0000287">
    <property type="term" value="F:magnesium ion binding"/>
    <property type="evidence" value="ECO:0007669"/>
    <property type="project" value="UniProtKB-UniRule"/>
</dbReference>
<comment type="pathway">
    <text evidence="7">Pyrimidine metabolism; dUMP biosynthesis; dUMP from dCTP (dUTP route): step 2/2.</text>
</comment>
<evidence type="ECO:0000313" key="11">
    <source>
        <dbReference type="Proteomes" id="UP000189810"/>
    </source>
</evidence>
<evidence type="ECO:0000256" key="8">
    <source>
        <dbReference type="SAM" id="MobiDB-lite"/>
    </source>
</evidence>
<evidence type="ECO:0000259" key="9">
    <source>
        <dbReference type="Pfam" id="PF00692"/>
    </source>
</evidence>
<dbReference type="InterPro" id="IPR036157">
    <property type="entry name" value="dUTPase-like_sf"/>
</dbReference>
<dbReference type="HAMAP" id="MF_00116">
    <property type="entry name" value="dUTPase_bact"/>
    <property type="match status" value="1"/>
</dbReference>
<dbReference type="Proteomes" id="UP000189810">
    <property type="component" value="Chromosome I"/>
</dbReference>
<comment type="similarity">
    <text evidence="1 7">Belongs to the dUTPase family.</text>
</comment>
<evidence type="ECO:0000313" key="10">
    <source>
        <dbReference type="EMBL" id="SHK54914.1"/>
    </source>
</evidence>
<feature type="binding site" evidence="7">
    <location>
        <begin position="83"/>
        <end position="85"/>
    </location>
    <ligand>
        <name>substrate</name>
    </ligand>
</feature>
<dbReference type="PANTHER" id="PTHR11241:SF0">
    <property type="entry name" value="DEOXYURIDINE 5'-TRIPHOSPHATE NUCLEOTIDOHYDROLASE"/>
    <property type="match status" value="1"/>
</dbReference>
<comment type="cofactor">
    <cofactor evidence="7">
        <name>Mg(2+)</name>
        <dbReference type="ChEBI" id="CHEBI:18420"/>
    </cofactor>
</comment>
<comment type="function">
    <text evidence="7">This enzyme is involved in nucleotide metabolism: it produces dUMP, the immediate precursor of thymidine nucleotides and it decreases the intracellular concentration of dUTP so that uracil cannot be incorporated into DNA.</text>
</comment>
<dbReference type="Gene3D" id="2.70.40.10">
    <property type="match status" value="1"/>
</dbReference>
<feature type="region of interest" description="Disordered" evidence="8">
    <location>
        <begin position="129"/>
        <end position="150"/>
    </location>
</feature>
<dbReference type="SUPFAM" id="SSF51283">
    <property type="entry name" value="dUTPase-like"/>
    <property type="match status" value="1"/>
</dbReference>
<dbReference type="Pfam" id="PF00692">
    <property type="entry name" value="dUTPase"/>
    <property type="match status" value="1"/>
</dbReference>
<dbReference type="CDD" id="cd07557">
    <property type="entry name" value="trimeric_dUTPase"/>
    <property type="match status" value="1"/>
</dbReference>
<dbReference type="FunFam" id="2.70.40.10:FF:000002">
    <property type="entry name" value="dUTP diphosphatase"/>
    <property type="match status" value="1"/>
</dbReference>
<dbReference type="STRING" id="381751.SAMN05444391_1405"/>
<dbReference type="EMBL" id="LT670846">
    <property type="protein sequence ID" value="SHK54914.1"/>
    <property type="molecule type" value="Genomic_DNA"/>
</dbReference>
<dbReference type="InterPro" id="IPR033704">
    <property type="entry name" value="dUTPase_trimeric"/>
</dbReference>
<dbReference type="GO" id="GO:0046081">
    <property type="term" value="P:dUTP catabolic process"/>
    <property type="evidence" value="ECO:0007669"/>
    <property type="project" value="InterPro"/>
</dbReference>
<dbReference type="PANTHER" id="PTHR11241">
    <property type="entry name" value="DEOXYURIDINE 5'-TRIPHOSPHATE NUCLEOTIDOHYDROLASE"/>
    <property type="match status" value="1"/>
</dbReference>
<evidence type="ECO:0000256" key="4">
    <source>
        <dbReference type="ARBA" id="ARBA00022842"/>
    </source>
</evidence>
<dbReference type="EC" id="3.6.1.23" evidence="7"/>
<reference evidence="10 11" key="1">
    <citation type="submission" date="2016-11" db="EMBL/GenBank/DDBJ databases">
        <authorList>
            <person name="Jaros S."/>
            <person name="Januszkiewicz K."/>
            <person name="Wedrychowicz H."/>
        </authorList>
    </citation>
    <scope>NUCLEOTIDE SEQUENCE [LARGE SCALE GENOMIC DNA]</scope>
    <source>
        <strain evidence="10 11">DSM 19557</strain>
    </source>
</reference>
<evidence type="ECO:0000256" key="2">
    <source>
        <dbReference type="ARBA" id="ARBA00022723"/>
    </source>
</evidence>
<dbReference type="OrthoDB" id="9809956at2"/>
<dbReference type="InterPro" id="IPR008181">
    <property type="entry name" value="dUTPase"/>
</dbReference>
<keyword evidence="4 7" id="KW-0460">Magnesium</keyword>
<name>A0A1M6TDH1_9AQUI</name>
<dbReference type="GO" id="GO:0004170">
    <property type="term" value="F:dUTP diphosphatase activity"/>
    <property type="evidence" value="ECO:0007669"/>
    <property type="project" value="UniProtKB-UniRule"/>
</dbReference>
<protein>
    <recommendedName>
        <fullName evidence="7">Deoxyuridine 5'-triphosphate nucleotidohydrolase</fullName>
        <shortName evidence="7">dUTPase</shortName>
        <ecNumber evidence="7">3.6.1.23</ecNumber>
    </recommendedName>
    <alternativeName>
        <fullName evidence="7">dUTP pyrophosphatase</fullName>
    </alternativeName>
</protein>
<keyword evidence="3 7" id="KW-0378">Hydrolase</keyword>
<proteinExistence type="inferred from homology"/>
<dbReference type="NCBIfam" id="NF001862">
    <property type="entry name" value="PRK00601.1"/>
    <property type="match status" value="1"/>
</dbReference>
<evidence type="ECO:0000256" key="7">
    <source>
        <dbReference type="HAMAP-Rule" id="MF_00116"/>
    </source>
</evidence>
<organism evidence="10 11">
    <name type="scientific">Thermocrinis minervae</name>
    <dbReference type="NCBI Taxonomy" id="381751"/>
    <lineage>
        <taxon>Bacteria</taxon>
        <taxon>Pseudomonadati</taxon>
        <taxon>Aquificota</taxon>
        <taxon>Aquificia</taxon>
        <taxon>Aquificales</taxon>
        <taxon>Aquificaceae</taxon>
        <taxon>Thermocrinis</taxon>
    </lineage>
</organism>
<keyword evidence="2 7" id="KW-0479">Metal-binding</keyword>
<evidence type="ECO:0000256" key="3">
    <source>
        <dbReference type="ARBA" id="ARBA00022801"/>
    </source>
</evidence>
<dbReference type="UniPathway" id="UPA00610">
    <property type="reaction ID" value="UER00666"/>
</dbReference>
<dbReference type="GO" id="GO:0006226">
    <property type="term" value="P:dUMP biosynthetic process"/>
    <property type="evidence" value="ECO:0007669"/>
    <property type="project" value="UniProtKB-UniRule"/>
</dbReference>
<comment type="caution">
    <text evidence="7">Lacks conserved residue(s) required for the propagation of feature annotation.</text>
</comment>
<dbReference type="InterPro" id="IPR029054">
    <property type="entry name" value="dUTPase-like"/>
</dbReference>
<feature type="binding site" evidence="7">
    <location>
        <begin position="66"/>
        <end position="68"/>
    </location>
    <ligand>
        <name>substrate</name>
    </ligand>
</feature>
<evidence type="ECO:0000256" key="5">
    <source>
        <dbReference type="ARBA" id="ARBA00023080"/>
    </source>
</evidence>
<dbReference type="AlphaFoldDB" id="A0A1M6TDH1"/>
<accession>A0A1M6TDH1</accession>
<feature type="binding site" evidence="7">
    <location>
        <position position="79"/>
    </location>
    <ligand>
        <name>substrate</name>
    </ligand>
</feature>
<feature type="domain" description="dUTPase-like" evidence="9">
    <location>
        <begin position="15"/>
        <end position="145"/>
    </location>
</feature>
<evidence type="ECO:0000256" key="6">
    <source>
        <dbReference type="ARBA" id="ARBA00047686"/>
    </source>
</evidence>
<dbReference type="RefSeq" id="WP_079654493.1">
    <property type="nucleotide sequence ID" value="NZ_LT670846.1"/>
</dbReference>